<gene>
    <name evidence="1" type="ordered locus">swp_0841</name>
</gene>
<proteinExistence type="predicted"/>
<organism evidence="1 2">
    <name type="scientific">Shewanella piezotolerans (strain WP3 / JCM 13877)</name>
    <dbReference type="NCBI Taxonomy" id="225849"/>
    <lineage>
        <taxon>Bacteria</taxon>
        <taxon>Pseudomonadati</taxon>
        <taxon>Pseudomonadota</taxon>
        <taxon>Gammaproteobacteria</taxon>
        <taxon>Alteromonadales</taxon>
        <taxon>Shewanellaceae</taxon>
        <taxon>Shewanella</taxon>
    </lineage>
</organism>
<dbReference type="AlphaFoldDB" id="B8CJ26"/>
<keyword evidence="2" id="KW-1185">Reference proteome</keyword>
<dbReference type="Proteomes" id="UP000000753">
    <property type="component" value="Chromosome"/>
</dbReference>
<dbReference type="EMBL" id="CP000472">
    <property type="protein sequence ID" value="ACJ27652.1"/>
    <property type="molecule type" value="Genomic_DNA"/>
</dbReference>
<sequence length="36" mass="4461">MKSRAGRKRFAPWLDSLLQEWAKRHDFYFYRNESVA</sequence>
<reference evidence="1 2" key="1">
    <citation type="journal article" date="2008" name="PLoS ONE">
        <title>Environmental adaptation: genomic analysis of the piezotolerant and psychrotolerant deep-sea iron reducing bacterium Shewanella piezotolerans WP3.</title>
        <authorList>
            <person name="Wang F."/>
            <person name="Wang J."/>
            <person name="Jian H."/>
            <person name="Zhang B."/>
            <person name="Li S."/>
            <person name="Wang F."/>
            <person name="Zeng X."/>
            <person name="Gao L."/>
            <person name="Bartlett D.H."/>
            <person name="Yu J."/>
            <person name="Hu S."/>
            <person name="Xiao X."/>
        </authorList>
    </citation>
    <scope>NUCLEOTIDE SEQUENCE [LARGE SCALE GENOMIC DNA]</scope>
    <source>
        <strain evidence="2">WP3 / JCM 13877</strain>
    </source>
</reference>
<protein>
    <submittedName>
        <fullName evidence="1">Uncharacterized protein</fullName>
    </submittedName>
</protein>
<name>B8CJ26_SHEPW</name>
<dbReference type="KEGG" id="swp:swp_0841"/>
<evidence type="ECO:0000313" key="1">
    <source>
        <dbReference type="EMBL" id="ACJ27652.1"/>
    </source>
</evidence>
<dbReference type="HOGENOM" id="CLU_3358447_0_0_6"/>
<accession>B8CJ26</accession>
<evidence type="ECO:0000313" key="2">
    <source>
        <dbReference type="Proteomes" id="UP000000753"/>
    </source>
</evidence>